<keyword evidence="3" id="KW-1185">Reference proteome</keyword>
<dbReference type="Pfam" id="PF04720">
    <property type="entry name" value="PDDEXK_6"/>
    <property type="match status" value="1"/>
</dbReference>
<evidence type="ECO:0000313" key="3">
    <source>
        <dbReference type="Proteomes" id="UP001055712"/>
    </source>
</evidence>
<reference evidence="2" key="2">
    <citation type="submission" date="2020-11" db="EMBL/GenBank/DDBJ databases">
        <authorList>
            <person name="Cecchin M."/>
            <person name="Marcolungo L."/>
            <person name="Rossato M."/>
            <person name="Girolomoni L."/>
            <person name="Cosentino E."/>
            <person name="Cuine S."/>
            <person name="Li-Beisson Y."/>
            <person name="Delledonne M."/>
            <person name="Ballottari M."/>
        </authorList>
    </citation>
    <scope>NUCLEOTIDE SEQUENCE</scope>
    <source>
        <strain evidence="2">211/11P</strain>
        <tissue evidence="2">Whole cell</tissue>
    </source>
</reference>
<organism evidence="2 3">
    <name type="scientific">Chlorella vulgaris</name>
    <name type="common">Green alga</name>
    <dbReference type="NCBI Taxonomy" id="3077"/>
    <lineage>
        <taxon>Eukaryota</taxon>
        <taxon>Viridiplantae</taxon>
        <taxon>Chlorophyta</taxon>
        <taxon>core chlorophytes</taxon>
        <taxon>Trebouxiophyceae</taxon>
        <taxon>Chlorellales</taxon>
        <taxon>Chlorellaceae</taxon>
        <taxon>Chlorella clade</taxon>
        <taxon>Chlorella</taxon>
    </lineage>
</organism>
<gene>
    <name evidence="2" type="ORF">D9Q98_008283</name>
</gene>
<feature type="compositionally biased region" description="Low complexity" evidence="1">
    <location>
        <begin position="495"/>
        <end position="506"/>
    </location>
</feature>
<evidence type="ECO:0000313" key="2">
    <source>
        <dbReference type="EMBL" id="KAI3424899.1"/>
    </source>
</evidence>
<proteinExistence type="predicted"/>
<feature type="compositionally biased region" description="Low complexity" evidence="1">
    <location>
        <begin position="464"/>
        <end position="476"/>
    </location>
</feature>
<reference evidence="2" key="1">
    <citation type="journal article" date="2019" name="Plant J.">
        <title>Chlorella vulgaris genome assembly and annotation reveals the molecular basis for metabolic acclimation to high light conditions.</title>
        <authorList>
            <person name="Cecchin M."/>
            <person name="Marcolungo L."/>
            <person name="Rossato M."/>
            <person name="Girolomoni L."/>
            <person name="Cosentino E."/>
            <person name="Cuine S."/>
            <person name="Li-Beisson Y."/>
            <person name="Delledonne M."/>
            <person name="Ballottari M."/>
        </authorList>
    </citation>
    <scope>NUCLEOTIDE SEQUENCE</scope>
    <source>
        <strain evidence="2">211/11P</strain>
    </source>
</reference>
<feature type="compositionally biased region" description="Gly residues" evidence="1">
    <location>
        <begin position="625"/>
        <end position="637"/>
    </location>
</feature>
<feature type="region of interest" description="Disordered" evidence="1">
    <location>
        <begin position="495"/>
        <end position="518"/>
    </location>
</feature>
<feature type="compositionally biased region" description="Low complexity" evidence="1">
    <location>
        <begin position="393"/>
        <end position="403"/>
    </location>
</feature>
<comment type="caution">
    <text evidence="2">The sequence shown here is derived from an EMBL/GenBank/DDBJ whole genome shotgun (WGS) entry which is preliminary data.</text>
</comment>
<protein>
    <submittedName>
        <fullName evidence="2">Uncharacterized protein</fullName>
    </submittedName>
</protein>
<name>A0A9D4YT94_CHLVU</name>
<dbReference type="Proteomes" id="UP001055712">
    <property type="component" value="Unassembled WGS sequence"/>
</dbReference>
<dbReference type="OrthoDB" id="513087at2759"/>
<evidence type="ECO:0000256" key="1">
    <source>
        <dbReference type="SAM" id="MobiDB-lite"/>
    </source>
</evidence>
<dbReference type="EMBL" id="SIDB01000012">
    <property type="protein sequence ID" value="KAI3424899.1"/>
    <property type="molecule type" value="Genomic_DNA"/>
</dbReference>
<feature type="compositionally biased region" description="Low complexity" evidence="1">
    <location>
        <begin position="605"/>
        <end position="624"/>
    </location>
</feature>
<feature type="compositionally biased region" description="Polar residues" evidence="1">
    <location>
        <begin position="695"/>
        <end position="706"/>
    </location>
</feature>
<accession>A0A9D4YT94</accession>
<feature type="region of interest" description="Disordered" evidence="1">
    <location>
        <begin position="691"/>
        <end position="714"/>
    </location>
</feature>
<dbReference type="PANTHER" id="PTHR31579">
    <property type="entry name" value="OS03G0796600 PROTEIN"/>
    <property type="match status" value="1"/>
</dbReference>
<feature type="region of interest" description="Disordered" evidence="1">
    <location>
        <begin position="434"/>
        <end position="480"/>
    </location>
</feature>
<dbReference type="InterPro" id="IPR006502">
    <property type="entry name" value="PDDEXK-like"/>
</dbReference>
<feature type="region of interest" description="Disordered" evidence="1">
    <location>
        <begin position="588"/>
        <end position="654"/>
    </location>
</feature>
<dbReference type="AlphaFoldDB" id="A0A9D4YT94"/>
<feature type="region of interest" description="Disordered" evidence="1">
    <location>
        <begin position="1"/>
        <end position="47"/>
    </location>
</feature>
<feature type="compositionally biased region" description="Low complexity" evidence="1">
    <location>
        <begin position="638"/>
        <end position="650"/>
    </location>
</feature>
<sequence>MGVFSRLGLRRNSSFSKEGSSRRGRRVGGEGSFRSGEDDPSVGKDSSTSSALFDLELSRGKGGDLLARLNPSVHAIDSGSSHAGGDLSVRLPTGLLQRIIYLSRPVMEFELDLLQDMRALRSTAQRQPDGQLDLSSLVTQLQDLGYACYLKRNNPADPGHRHNMQAGCLEKLRHEFIMCAGRADGSLAHWCLVDPRFRDQFGIGQPTAVYDRCLKAAPLEFVGTPLRLHALVETLCSEMAEAFASSQRTLPPWRKLNSMLSKWFDPEDMPGGGQQQQQQLVQQQAPGAGLPAQVQLQAAAGPPLSPFEQVLPQTGGFCGLSGGSSATNASKQSVLQLQAAAALAERQSSGGGSQSFYEALAMHQESMRLQQQQAAAHTAVQPSRRTSPPPQSPAAAQQQPVSREVQRHQATAAAAFMPAAAGRDAAYLDAAWQAASVPDSHPPDGGPCTAERSNKPRRRAAHVQQQQQQQQELQQQGRAPATLWRTNSPAAAAAAAGGAASTISTPGSGGTRLPAYNELQGSGSWSDLSTILETRTNSNGSSPSAAAQQLLAAHLGTSHGSRLSHAGVAGGHSLTLAHLGTAHLRSRQASATGSLEGLAQSLCPSPTDSSDSGPAAAAQQAEGASKGGSPGSTGIGGASQAAGGSPSVAGLQQGGTKQKAVSLLAKSLRGASQKQTWQNLLPTISTVRRMGPAGTVTTQRSWSWRSAATEEQRV</sequence>
<feature type="compositionally biased region" description="Low complexity" evidence="1">
    <location>
        <begin position="370"/>
        <end position="386"/>
    </location>
</feature>
<feature type="region of interest" description="Disordered" evidence="1">
    <location>
        <begin position="367"/>
        <end position="410"/>
    </location>
</feature>
<dbReference type="PANTHER" id="PTHR31579:SF1">
    <property type="entry name" value="OS03G0796600 PROTEIN"/>
    <property type="match status" value="1"/>
</dbReference>